<dbReference type="Proteomes" id="UP000593594">
    <property type="component" value="Chromosome"/>
</dbReference>
<organism evidence="2 3">
    <name type="scientific">Kaustia mangrovi</name>
    <dbReference type="NCBI Taxonomy" id="2593653"/>
    <lineage>
        <taxon>Bacteria</taxon>
        <taxon>Pseudomonadati</taxon>
        <taxon>Pseudomonadota</taxon>
        <taxon>Alphaproteobacteria</taxon>
        <taxon>Hyphomicrobiales</taxon>
        <taxon>Parvibaculaceae</taxon>
        <taxon>Kaustia</taxon>
    </lineage>
</organism>
<dbReference type="AlphaFoldDB" id="A0A7S8C6M7"/>
<sequence>MAGEPASAGPECTCRFNGENYRIGELACIRGKLSRCDMVINNTSWTVVGDSCPVVRAPQRHLLPPHTLAALSTPPPRSPWTGSGR</sequence>
<name>A0A7S8C6M7_9HYPH</name>
<protein>
    <submittedName>
        <fullName evidence="2">Uncharacterized protein</fullName>
    </submittedName>
</protein>
<accession>A0A7S8C6M7</accession>
<reference evidence="2 3" key="1">
    <citation type="submission" date="2020-06" db="EMBL/GenBank/DDBJ databases">
        <title>Genome sequence of 2 isolates from Red Sea Mangroves.</title>
        <authorList>
            <person name="Sefrji F."/>
            <person name="Michoud G."/>
            <person name="Merlino G."/>
            <person name="Daffonchio D."/>
        </authorList>
    </citation>
    <scope>NUCLEOTIDE SEQUENCE [LARGE SCALE GENOMIC DNA]</scope>
    <source>
        <strain evidence="2 3">R1DC25</strain>
    </source>
</reference>
<feature type="region of interest" description="Disordered" evidence="1">
    <location>
        <begin position="66"/>
        <end position="85"/>
    </location>
</feature>
<evidence type="ECO:0000313" key="2">
    <source>
        <dbReference type="EMBL" id="QPC44342.1"/>
    </source>
</evidence>
<dbReference type="RefSeq" id="WP_213161709.1">
    <property type="nucleotide sequence ID" value="NZ_CP058214.1"/>
</dbReference>
<dbReference type="KEGG" id="kmn:HW532_17530"/>
<evidence type="ECO:0000313" key="3">
    <source>
        <dbReference type="Proteomes" id="UP000593594"/>
    </source>
</evidence>
<keyword evidence="3" id="KW-1185">Reference proteome</keyword>
<gene>
    <name evidence="2" type="ORF">HW532_17530</name>
</gene>
<evidence type="ECO:0000256" key="1">
    <source>
        <dbReference type="SAM" id="MobiDB-lite"/>
    </source>
</evidence>
<proteinExistence type="predicted"/>
<dbReference type="EMBL" id="CP058214">
    <property type="protein sequence ID" value="QPC44342.1"/>
    <property type="molecule type" value="Genomic_DNA"/>
</dbReference>